<proteinExistence type="predicted"/>
<evidence type="ECO:0000313" key="7">
    <source>
        <dbReference type="Proteomes" id="UP000182932"/>
    </source>
</evidence>
<feature type="domain" description="Cytochrome c" evidence="5">
    <location>
        <begin position="189"/>
        <end position="295"/>
    </location>
</feature>
<evidence type="ECO:0000259" key="5">
    <source>
        <dbReference type="PROSITE" id="PS51007"/>
    </source>
</evidence>
<evidence type="ECO:0000256" key="4">
    <source>
        <dbReference type="PROSITE-ProRule" id="PRU00433"/>
    </source>
</evidence>
<evidence type="ECO:0000313" key="6">
    <source>
        <dbReference type="EMBL" id="SEI79622.1"/>
    </source>
</evidence>
<evidence type="ECO:0000256" key="1">
    <source>
        <dbReference type="ARBA" id="ARBA00022617"/>
    </source>
</evidence>
<name>A0A975W780_9RHOB</name>
<dbReference type="PROSITE" id="PS51007">
    <property type="entry name" value="CYTC"/>
    <property type="match status" value="2"/>
</dbReference>
<dbReference type="PANTHER" id="PTHR35008:SF8">
    <property type="entry name" value="ALCOHOL DEHYDROGENASE CYTOCHROME C SUBUNIT"/>
    <property type="match status" value="1"/>
</dbReference>
<dbReference type="InterPro" id="IPR009056">
    <property type="entry name" value="Cyt_c-like_dom"/>
</dbReference>
<dbReference type="SUPFAM" id="SSF46626">
    <property type="entry name" value="Cytochrome c"/>
    <property type="match status" value="2"/>
</dbReference>
<protein>
    <submittedName>
        <fullName evidence="6">Cytochrome c, mono-and diheme variants</fullName>
    </submittedName>
</protein>
<accession>A0A975W780</accession>
<keyword evidence="1 4" id="KW-0349">Heme</keyword>
<dbReference type="InterPro" id="IPR036909">
    <property type="entry name" value="Cyt_c-like_dom_sf"/>
</dbReference>
<gene>
    <name evidence="6" type="ORF">SAMN04487940_10268</name>
</gene>
<dbReference type="GO" id="GO:0046872">
    <property type="term" value="F:metal ion binding"/>
    <property type="evidence" value="ECO:0007669"/>
    <property type="project" value="UniProtKB-KW"/>
</dbReference>
<dbReference type="Proteomes" id="UP000182932">
    <property type="component" value="Unassembled WGS sequence"/>
</dbReference>
<evidence type="ECO:0000256" key="3">
    <source>
        <dbReference type="ARBA" id="ARBA00023004"/>
    </source>
</evidence>
<comment type="caution">
    <text evidence="6">The sequence shown here is derived from an EMBL/GenBank/DDBJ whole genome shotgun (WGS) entry which is preliminary data.</text>
</comment>
<dbReference type="InterPro" id="IPR051459">
    <property type="entry name" value="Cytochrome_c-type_DH"/>
</dbReference>
<dbReference type="GO" id="GO:0009055">
    <property type="term" value="F:electron transfer activity"/>
    <property type="evidence" value="ECO:0007669"/>
    <property type="project" value="InterPro"/>
</dbReference>
<reference evidence="6 7" key="1">
    <citation type="submission" date="2016-10" db="EMBL/GenBank/DDBJ databases">
        <authorList>
            <person name="Varghese N."/>
            <person name="Submissions S."/>
        </authorList>
    </citation>
    <scope>NUCLEOTIDE SEQUENCE [LARGE SCALE GENOMIC DNA]</scope>
    <source>
        <strain evidence="6 7">FF3</strain>
    </source>
</reference>
<dbReference type="RefSeq" id="WP_074834960.1">
    <property type="nucleotide sequence ID" value="NZ_CATLQZ010000001.1"/>
</dbReference>
<dbReference type="Pfam" id="PF13442">
    <property type="entry name" value="Cytochrome_CBB3"/>
    <property type="match status" value="1"/>
</dbReference>
<sequence length="304" mass="32087">MVKVLRLIVPAAIVAAGIAWVMTAPKTVAEDAFASPEGGEVARGETVFRAAGCGTCHAAPGAEGDDKLVLAGGQSFPSPFGAFTAPNISPDPDHGIGEWSLQDLANALLHGVSPEGVHYFPAFPYTSYTHMGDRDIVDLYAYLQTLPASSAPSQPHEVGFPFNIRRSLGGWKFLFLKDDWVMDGNDLGAELTRGRYLVEALGHCAECHTPRNALGGLDRSRWMAGAPDPSGKGTIPALTPDKLSWSATDIAYYLESGFTPEFDSAGGHMAAVVENTSRLPAEDRAAIAAYVKALPVPVAASTGY</sequence>
<dbReference type="PANTHER" id="PTHR35008">
    <property type="entry name" value="BLL4482 PROTEIN-RELATED"/>
    <property type="match status" value="1"/>
</dbReference>
<organism evidence="6 7">
    <name type="scientific">Marinovum algicola</name>
    <dbReference type="NCBI Taxonomy" id="42444"/>
    <lineage>
        <taxon>Bacteria</taxon>
        <taxon>Pseudomonadati</taxon>
        <taxon>Pseudomonadota</taxon>
        <taxon>Alphaproteobacteria</taxon>
        <taxon>Rhodobacterales</taxon>
        <taxon>Roseobacteraceae</taxon>
        <taxon>Marinovum</taxon>
    </lineage>
</organism>
<evidence type="ECO:0000256" key="2">
    <source>
        <dbReference type="ARBA" id="ARBA00022723"/>
    </source>
</evidence>
<dbReference type="GeneID" id="80816939"/>
<keyword evidence="7" id="KW-1185">Reference proteome</keyword>
<dbReference type="AlphaFoldDB" id="A0A975W780"/>
<dbReference type="EMBL" id="FNYY01000002">
    <property type="protein sequence ID" value="SEI79622.1"/>
    <property type="molecule type" value="Genomic_DNA"/>
</dbReference>
<dbReference type="Gene3D" id="1.10.760.10">
    <property type="entry name" value="Cytochrome c-like domain"/>
    <property type="match status" value="2"/>
</dbReference>
<keyword evidence="2 4" id="KW-0479">Metal-binding</keyword>
<feature type="domain" description="Cytochrome c" evidence="5">
    <location>
        <begin position="39"/>
        <end position="147"/>
    </location>
</feature>
<dbReference type="Pfam" id="PF00034">
    <property type="entry name" value="Cytochrom_C"/>
    <property type="match status" value="1"/>
</dbReference>
<dbReference type="GO" id="GO:0020037">
    <property type="term" value="F:heme binding"/>
    <property type="evidence" value="ECO:0007669"/>
    <property type="project" value="InterPro"/>
</dbReference>
<keyword evidence="3 4" id="KW-0408">Iron</keyword>